<reference evidence="9" key="1">
    <citation type="journal article" date="2016" name="Nature">
        <title>The genome of the seagrass Zostera marina reveals angiosperm adaptation to the sea.</title>
        <authorList>
            <person name="Olsen J.L."/>
            <person name="Rouze P."/>
            <person name="Verhelst B."/>
            <person name="Lin Y.-C."/>
            <person name="Bayer T."/>
            <person name="Collen J."/>
            <person name="Dattolo E."/>
            <person name="De Paoli E."/>
            <person name="Dittami S."/>
            <person name="Maumus F."/>
            <person name="Michel G."/>
            <person name="Kersting A."/>
            <person name="Lauritano C."/>
            <person name="Lohaus R."/>
            <person name="Toepel M."/>
            <person name="Tonon T."/>
            <person name="Vanneste K."/>
            <person name="Amirebrahimi M."/>
            <person name="Brakel J."/>
            <person name="Bostroem C."/>
            <person name="Chovatia M."/>
            <person name="Grimwood J."/>
            <person name="Jenkins J.W."/>
            <person name="Jueterbock A."/>
            <person name="Mraz A."/>
            <person name="Stam W.T."/>
            <person name="Tice H."/>
            <person name="Bornberg-Bauer E."/>
            <person name="Green P.J."/>
            <person name="Pearson G.A."/>
            <person name="Procaccini G."/>
            <person name="Duarte C.M."/>
            <person name="Schmutz J."/>
            <person name="Reusch T.B.H."/>
            <person name="Van de Peer Y."/>
        </authorList>
    </citation>
    <scope>NUCLEOTIDE SEQUENCE [LARGE SCALE GENOMIC DNA]</scope>
    <source>
        <strain evidence="9">cv. Finnish</strain>
    </source>
</reference>
<evidence type="ECO:0000256" key="2">
    <source>
        <dbReference type="ARBA" id="ARBA00022692"/>
    </source>
</evidence>
<dbReference type="Proteomes" id="UP000036987">
    <property type="component" value="Unassembled WGS sequence"/>
</dbReference>
<dbReference type="GO" id="GO:0005635">
    <property type="term" value="C:nuclear envelope"/>
    <property type="evidence" value="ECO:0000318"/>
    <property type="project" value="GO_Central"/>
</dbReference>
<gene>
    <name evidence="8" type="ORF">ZOSMA_383G00050</name>
</gene>
<dbReference type="PROSITE" id="PS51469">
    <property type="entry name" value="SUN"/>
    <property type="match status" value="1"/>
</dbReference>
<dbReference type="InterPro" id="IPR045119">
    <property type="entry name" value="SUN1-5"/>
</dbReference>
<evidence type="ECO:0000256" key="4">
    <source>
        <dbReference type="ARBA" id="ARBA00023136"/>
    </source>
</evidence>
<accession>A0A0K9P792</accession>
<evidence type="ECO:0000256" key="6">
    <source>
        <dbReference type="SAM" id="Phobius"/>
    </source>
</evidence>
<dbReference type="STRING" id="29655.A0A0K9P792"/>
<dbReference type="PANTHER" id="PTHR12911:SF8">
    <property type="entry name" value="KLAROID PROTEIN-RELATED"/>
    <property type="match status" value="1"/>
</dbReference>
<feature type="domain" description="SUN" evidence="7">
    <location>
        <begin position="230"/>
        <end position="413"/>
    </location>
</feature>
<dbReference type="EMBL" id="LFYR01001183">
    <property type="protein sequence ID" value="KMZ64087.1"/>
    <property type="molecule type" value="Genomic_DNA"/>
</dbReference>
<keyword evidence="9" id="KW-1185">Reference proteome</keyword>
<evidence type="ECO:0000313" key="8">
    <source>
        <dbReference type="EMBL" id="KMZ64087.1"/>
    </source>
</evidence>
<comment type="caution">
    <text evidence="8">The sequence shown here is derived from an EMBL/GenBank/DDBJ whole genome shotgun (WGS) entry which is preliminary data.</text>
</comment>
<dbReference type="GO" id="GO:0043495">
    <property type="term" value="F:protein-membrane adaptor activity"/>
    <property type="evidence" value="ECO:0000318"/>
    <property type="project" value="GO_Central"/>
</dbReference>
<dbReference type="PANTHER" id="PTHR12911">
    <property type="entry name" value="SAD1/UNC-84-LIKE PROTEIN-RELATED"/>
    <property type="match status" value="1"/>
</dbReference>
<dbReference type="Gene3D" id="2.60.120.260">
    <property type="entry name" value="Galactose-binding domain-like"/>
    <property type="match status" value="1"/>
</dbReference>
<keyword evidence="3 6" id="KW-1133">Transmembrane helix</keyword>
<proteinExistence type="predicted"/>
<evidence type="ECO:0000256" key="5">
    <source>
        <dbReference type="SAM" id="MobiDB-lite"/>
    </source>
</evidence>
<keyword evidence="4 6" id="KW-0472">Membrane</keyword>
<evidence type="ECO:0000259" key="7">
    <source>
        <dbReference type="PROSITE" id="PS51469"/>
    </source>
</evidence>
<evidence type="ECO:0000313" key="9">
    <source>
        <dbReference type="Proteomes" id="UP000036987"/>
    </source>
</evidence>
<keyword evidence="2 6" id="KW-0812">Transmembrane</keyword>
<dbReference type="InterPro" id="IPR012919">
    <property type="entry name" value="SUN_dom"/>
</dbReference>
<name>A0A0K9P792_ZOSMR</name>
<dbReference type="Pfam" id="PF07738">
    <property type="entry name" value="Sad1_UNC"/>
    <property type="match status" value="1"/>
</dbReference>
<comment type="subcellular location">
    <subcellularLocation>
        <location evidence="1">Membrane</location>
    </subcellularLocation>
</comment>
<evidence type="ECO:0000256" key="3">
    <source>
        <dbReference type="ARBA" id="ARBA00022989"/>
    </source>
</evidence>
<feature type="region of interest" description="Disordered" evidence="5">
    <location>
        <begin position="1"/>
        <end position="35"/>
    </location>
</feature>
<feature type="compositionally biased region" description="Low complexity" evidence="5">
    <location>
        <begin position="12"/>
        <end position="22"/>
    </location>
</feature>
<dbReference type="AlphaFoldDB" id="A0A0K9P792"/>
<feature type="transmembrane region" description="Helical" evidence="6">
    <location>
        <begin position="71"/>
        <end position="90"/>
    </location>
</feature>
<dbReference type="GO" id="GO:0016020">
    <property type="term" value="C:membrane"/>
    <property type="evidence" value="ECO:0007669"/>
    <property type="project" value="UniProtKB-SubCell"/>
</dbReference>
<organism evidence="8 9">
    <name type="scientific">Zostera marina</name>
    <name type="common">Eelgrass</name>
    <dbReference type="NCBI Taxonomy" id="29655"/>
    <lineage>
        <taxon>Eukaryota</taxon>
        <taxon>Viridiplantae</taxon>
        <taxon>Streptophyta</taxon>
        <taxon>Embryophyta</taxon>
        <taxon>Tracheophyta</taxon>
        <taxon>Spermatophyta</taxon>
        <taxon>Magnoliopsida</taxon>
        <taxon>Liliopsida</taxon>
        <taxon>Zosteraceae</taxon>
        <taxon>Zostera</taxon>
    </lineage>
</organism>
<dbReference type="OrthoDB" id="342281at2759"/>
<sequence length="414" mass="46314">MSTLNTVADVANSSSNNSTSSSIKRQGVRNSTDKVTISRQNSRILKSKDLLLKKKNRISTKSKSVNSRWETVLNILLKILILVAVLLYVGKQIWIWVDDNDDNITTVSIPPGVVEFESRVSEFETSINKITKMAQDQLDVISETSKKDVHKNTNLEKDLQNLADRTNNLETSVTALQDSNFLPRSKFETILSDMKLLNIQISEDSHKGLTSLDDVRKYARDIVVEEIEKHAADGIGRLDYALASGGGRVIKHSKAYNYKFFGIVKGLWSGGIHVNAHKMLEPSFGEPGQCFPLQGSSGFVDVRLRTAIILDAVTLEHVTKSVAYDRSSAPKDCHIYGLIEEHSNDDPLDKIIEKAILLKEFTYDLEKKNVQTFNIEKHGSPVAVNAVRFNFSSNHGSPSYTCIYRLRVHGHEPN</sequence>
<protein>
    <submittedName>
        <fullName evidence="8">SAD1/UNC-84 domain protein 1</fullName>
    </submittedName>
</protein>
<evidence type="ECO:0000256" key="1">
    <source>
        <dbReference type="ARBA" id="ARBA00004370"/>
    </source>
</evidence>
<dbReference type="OMA" id="KHAADGH"/>